<reference evidence="2 3" key="1">
    <citation type="submission" date="2014-11" db="EMBL/GenBank/DDBJ databases">
        <authorList>
            <person name="Wibberg Daniel"/>
        </authorList>
    </citation>
    <scope>NUCLEOTIDE SEQUENCE [LARGE SCALE GENOMIC DNA]</scope>
    <source>
        <strain evidence="2">Rhizoctonia solani AG1-IB 7/3/14</strain>
    </source>
</reference>
<protein>
    <submittedName>
        <fullName evidence="2">Uncharacterized protein</fullName>
    </submittedName>
</protein>
<evidence type="ECO:0000313" key="3">
    <source>
        <dbReference type="Proteomes" id="UP000059188"/>
    </source>
</evidence>
<gene>
    <name evidence="2" type="ORF">RSOLAG1IB_12553</name>
</gene>
<name>A0A0B7G1L3_THACB</name>
<sequence length="77" mass="8102">MSSPTYHLACARSCVAVCYVLRPRPVGLGNPRSREAARVDRGRPTASKGSPPNDRSGRVAARSGQPASDWPPTGTPS</sequence>
<organism evidence="2 3">
    <name type="scientific">Thanatephorus cucumeris (strain AG1-IB / isolate 7/3/14)</name>
    <name type="common">Lettuce bottom rot fungus</name>
    <name type="synonym">Rhizoctonia solani</name>
    <dbReference type="NCBI Taxonomy" id="1108050"/>
    <lineage>
        <taxon>Eukaryota</taxon>
        <taxon>Fungi</taxon>
        <taxon>Dikarya</taxon>
        <taxon>Basidiomycota</taxon>
        <taxon>Agaricomycotina</taxon>
        <taxon>Agaricomycetes</taxon>
        <taxon>Cantharellales</taxon>
        <taxon>Ceratobasidiaceae</taxon>
        <taxon>Rhizoctonia</taxon>
        <taxon>Rhizoctonia solani AG-1</taxon>
    </lineage>
</organism>
<feature type="compositionally biased region" description="Basic and acidic residues" evidence="1">
    <location>
        <begin position="32"/>
        <end position="43"/>
    </location>
</feature>
<keyword evidence="3" id="KW-1185">Reference proteome</keyword>
<feature type="region of interest" description="Disordered" evidence="1">
    <location>
        <begin position="24"/>
        <end position="77"/>
    </location>
</feature>
<dbReference type="EMBL" id="LN679772">
    <property type="protein sequence ID" value="CEL62357.1"/>
    <property type="molecule type" value="Genomic_DNA"/>
</dbReference>
<evidence type="ECO:0000256" key="1">
    <source>
        <dbReference type="SAM" id="MobiDB-lite"/>
    </source>
</evidence>
<proteinExistence type="predicted"/>
<accession>A0A0B7G1L3</accession>
<dbReference type="AlphaFoldDB" id="A0A0B7G1L3"/>
<dbReference type="Proteomes" id="UP000059188">
    <property type="component" value="Unassembled WGS sequence"/>
</dbReference>
<evidence type="ECO:0000313" key="2">
    <source>
        <dbReference type="EMBL" id="CEL62357.1"/>
    </source>
</evidence>